<dbReference type="Ensembl" id="ENSFTIT00000023144.1">
    <property type="protein sequence ID" value="ENSFTIP00000022224.1"/>
    <property type="gene ID" value="ENSFTIG00000014365.1"/>
</dbReference>
<reference evidence="2" key="2">
    <citation type="submission" date="2025-09" db="UniProtKB">
        <authorList>
            <consortium name="Ensembl"/>
        </authorList>
    </citation>
    <scope>IDENTIFICATION</scope>
</reference>
<protein>
    <submittedName>
        <fullName evidence="2">Uncharacterized protein</fullName>
    </submittedName>
</protein>
<dbReference type="AlphaFoldDB" id="A0A8C4XU78"/>
<evidence type="ECO:0000313" key="3">
    <source>
        <dbReference type="Proteomes" id="UP000694562"/>
    </source>
</evidence>
<evidence type="ECO:0000313" key="2">
    <source>
        <dbReference type="Ensembl" id="ENSFTIP00000022224.1"/>
    </source>
</evidence>
<sequence>MLKGSPIRPYPGSARLPSSRGAVIEAISDAASNTGGICVLQIINLQKGSSQIFSHSLYERDQEIGRLLNESEKLKKEQALATGLVSSLQREIAGKEQRIQQLEQEVGKMKKENREKDNQIAVISAQLVPLKMVTLEAKCGTQVFLQWYPGDVQRCCVSCQPPEAHGLWQLTCFITCVFAQTCLKSSCSSHNLREELKRLEAMCLHPIISAVGAMVVELARVPLTWLEGMEQLLAGVEMDLHSSGKGLCPHWAAASHPQFLQKCRA</sequence>
<dbReference type="InterPro" id="IPR052642">
    <property type="entry name" value="CC-FHA_domain"/>
</dbReference>
<reference evidence="2" key="1">
    <citation type="submission" date="2025-08" db="UniProtKB">
        <authorList>
            <consortium name="Ensembl"/>
        </authorList>
    </citation>
    <scope>IDENTIFICATION</scope>
</reference>
<accession>A0A8C4XU78</accession>
<organism evidence="2 3">
    <name type="scientific">Falco tinnunculus</name>
    <name type="common">Common kestrel</name>
    <dbReference type="NCBI Taxonomy" id="100819"/>
    <lineage>
        <taxon>Eukaryota</taxon>
        <taxon>Metazoa</taxon>
        <taxon>Chordata</taxon>
        <taxon>Craniata</taxon>
        <taxon>Vertebrata</taxon>
        <taxon>Euteleostomi</taxon>
        <taxon>Archelosauria</taxon>
        <taxon>Archosauria</taxon>
        <taxon>Dinosauria</taxon>
        <taxon>Saurischia</taxon>
        <taxon>Theropoda</taxon>
        <taxon>Coelurosauria</taxon>
        <taxon>Aves</taxon>
        <taxon>Neognathae</taxon>
        <taxon>Neoaves</taxon>
        <taxon>Telluraves</taxon>
        <taxon>Australaves</taxon>
        <taxon>Falconiformes</taxon>
        <taxon>Falconidae</taxon>
        <taxon>Falco</taxon>
    </lineage>
</organism>
<name>A0A8C4XU78_FALTI</name>
<keyword evidence="3" id="KW-1185">Reference proteome</keyword>
<dbReference type="PANTHER" id="PTHR18853:SF7">
    <property type="entry name" value="FORKHEAD-ASSOCIATED DOMAIN-CONTAINING PROTEIN 1"/>
    <property type="match status" value="1"/>
</dbReference>
<feature type="coiled-coil region" evidence="1">
    <location>
        <begin position="85"/>
        <end position="119"/>
    </location>
</feature>
<dbReference type="Proteomes" id="UP000694562">
    <property type="component" value="Unplaced"/>
</dbReference>
<dbReference type="PANTHER" id="PTHR18853">
    <property type="entry name" value="FORKHEAD-ASSOCIATED DOMAIN-CONTAINING PROTEIN 1-RELATED"/>
    <property type="match status" value="1"/>
</dbReference>
<proteinExistence type="predicted"/>
<keyword evidence="1" id="KW-0175">Coiled coil</keyword>
<evidence type="ECO:0000256" key="1">
    <source>
        <dbReference type="SAM" id="Coils"/>
    </source>
</evidence>